<organism evidence="4 5">
    <name type="scientific">Halostagnicola larsenii XH-48</name>
    <dbReference type="NCBI Taxonomy" id="797299"/>
    <lineage>
        <taxon>Archaea</taxon>
        <taxon>Methanobacteriati</taxon>
        <taxon>Methanobacteriota</taxon>
        <taxon>Stenosarchaea group</taxon>
        <taxon>Halobacteria</taxon>
        <taxon>Halobacteriales</taxon>
        <taxon>Natrialbaceae</taxon>
        <taxon>Halostagnicola</taxon>
    </lineage>
</organism>
<evidence type="ECO:0000313" key="5">
    <source>
        <dbReference type="Proteomes" id="UP000019024"/>
    </source>
</evidence>
<feature type="region of interest" description="Disordered" evidence="1">
    <location>
        <begin position="654"/>
        <end position="684"/>
    </location>
</feature>
<dbReference type="PANTHER" id="PTHR43118:SF1">
    <property type="entry name" value="RHAMNOGALACTURONAN LYASE (EUROFUNG)"/>
    <property type="match status" value="1"/>
</dbReference>
<dbReference type="InterPro" id="IPR041624">
    <property type="entry name" value="RGI_lyase"/>
</dbReference>
<feature type="compositionally biased region" description="Basic and acidic residues" evidence="1">
    <location>
        <begin position="654"/>
        <end position="664"/>
    </location>
</feature>
<name>W0JVV1_9EURY</name>
<evidence type="ECO:0000259" key="2">
    <source>
        <dbReference type="Pfam" id="PF18370"/>
    </source>
</evidence>
<dbReference type="InterPro" id="IPR028994">
    <property type="entry name" value="Integrin_alpha_N"/>
</dbReference>
<keyword evidence="5" id="KW-1185">Reference proteome</keyword>
<feature type="compositionally biased region" description="Basic and acidic residues" evidence="1">
    <location>
        <begin position="41"/>
        <end position="56"/>
    </location>
</feature>
<accession>W0JVV1</accession>
<feature type="domain" description="Rhamnogalacturonan lyase family 11 C-terminal" evidence="3">
    <location>
        <begin position="160"/>
        <end position="662"/>
    </location>
</feature>
<dbReference type="Pfam" id="PF21348">
    <property type="entry name" value="RGL11_C"/>
    <property type="match status" value="1"/>
</dbReference>
<feature type="region of interest" description="Disordered" evidence="1">
    <location>
        <begin position="132"/>
        <end position="151"/>
    </location>
</feature>
<dbReference type="PATRIC" id="fig|797299.3.peg.3105"/>
<dbReference type="SUPFAM" id="SSF69318">
    <property type="entry name" value="Integrin alpha N-terminal domain"/>
    <property type="match status" value="1"/>
</dbReference>
<dbReference type="PANTHER" id="PTHR43118">
    <property type="entry name" value="RHAMNOGALACTURONAN LYASE (EUROFUNG)"/>
    <property type="match status" value="1"/>
</dbReference>
<dbReference type="HOGENOM" id="CLU_002616_2_0_2"/>
<dbReference type="EMBL" id="CP007056">
    <property type="protein sequence ID" value="AHG01360.1"/>
    <property type="molecule type" value="Genomic_DNA"/>
</dbReference>
<sequence length="684" mass="76038">MTDSDKNERFRQYRRKFLGGIAAGTTALGTIGASGAAAHGWNDRPGREKGREKDKSKRQMEALNRGLVAVPTEDGVLVRWRLFGTDPEDLGFHVYRDGERVNSKPITDSTNYLDPEGTTDSTYAIRPVGHGRVKKAGKRRKRGGRKPGMSKPVEVWDQQYKEIPLNKPGSVEGEDGETVTYHANDASVGDLTGDGTLDIVQKWTPSNAKDNSQPGHTSDVLLDGYTLEGEHLWRINLGQNVRAGAHYTPFIVYDFDGDGTAELAVRTADGTTDGTGTVIGDPDVDYANEDGYILEGPEYLTVFDGETGEELATTDYEPARGDVADWGDDWGNRADRFLAGVAYLDGERPSIVTTRGYYEQSMLAAWDFRDGELESRWIFDSDDGNEEYEAQGNHQLAIADVDDDGKDEIVYGACVIDHDGTGLYSTGWNHGDALHVGDFDPSREGLEVFQPHEWGEYGATFRDAETGELLWGKEGDGDIGRGLIADIDPNYEGAEAWAGIPLSEDGLSTWTAQGEQIRENPVNSMNSAIWWTGDLQRELLDHDFLGWDEGYGVGWIKKWNPETEELDELKSFDGTRSNNSSKGNPCLSGDILGDWREEVIWRTDDSEALRLYATPHETDHRLYTLLHDPQYRTAIAWQNAGYNQPPWPSYFLGHEMDDPPKPDIELVDSDDDRRGRGPGRGRHN</sequence>
<dbReference type="KEGG" id="hlr:HALLA_02960"/>
<dbReference type="CDD" id="cd10318">
    <property type="entry name" value="RGL11"/>
    <property type="match status" value="1"/>
</dbReference>
<dbReference type="OrthoDB" id="8638at2157"/>
<dbReference type="InterPro" id="IPR049366">
    <property type="entry name" value="RGL11_C"/>
</dbReference>
<evidence type="ECO:0000256" key="1">
    <source>
        <dbReference type="SAM" id="MobiDB-lite"/>
    </source>
</evidence>
<keyword evidence="4" id="KW-0614">Plasmid</keyword>
<protein>
    <submittedName>
        <fullName evidence="4">Uncharacterized protein</fullName>
    </submittedName>
</protein>
<geneLocation type="plasmid" evidence="4">
    <name>unnamed</name>
</geneLocation>
<feature type="domain" description="Rhamnogalacturonan I lyase beta-sheet" evidence="2">
    <location>
        <begin position="58"/>
        <end position="137"/>
    </location>
</feature>
<evidence type="ECO:0000313" key="4">
    <source>
        <dbReference type="EMBL" id="AHG01360.1"/>
    </source>
</evidence>
<feature type="compositionally biased region" description="Basic residues" evidence="1">
    <location>
        <begin position="132"/>
        <end position="145"/>
    </location>
</feature>
<dbReference type="InterPro" id="IPR013783">
    <property type="entry name" value="Ig-like_fold"/>
</dbReference>
<evidence type="ECO:0000259" key="3">
    <source>
        <dbReference type="Pfam" id="PF21348"/>
    </source>
</evidence>
<proteinExistence type="predicted"/>
<dbReference type="eggNOG" id="arCOG11154">
    <property type="taxonomic scope" value="Archaea"/>
</dbReference>
<dbReference type="Gene3D" id="2.60.40.10">
    <property type="entry name" value="Immunoglobulins"/>
    <property type="match status" value="1"/>
</dbReference>
<reference evidence="4 5" key="1">
    <citation type="submission" date="2014-01" db="EMBL/GenBank/DDBJ databases">
        <authorList>
            <consortium name="DOE Joint Genome Institute"/>
            <person name="Anderson I."/>
            <person name="Huntemann M."/>
            <person name="Han J."/>
            <person name="Chen A."/>
            <person name="Kyrpides N."/>
            <person name="Mavromatis K."/>
            <person name="Markowitz V."/>
            <person name="Palaniappan K."/>
            <person name="Ivanova N."/>
            <person name="Schaumberg A."/>
            <person name="Pati A."/>
            <person name="Liolios K."/>
            <person name="Nordberg H.P."/>
            <person name="Cantor M.N."/>
            <person name="Hua S.X."/>
            <person name="Woyke T."/>
        </authorList>
    </citation>
    <scope>NUCLEOTIDE SEQUENCE [LARGE SCALE GENOMIC DNA]</scope>
    <source>
        <strain evidence="4 5">XH-48</strain>
        <plasmid evidence="5">1</plasmid>
    </source>
</reference>
<feature type="region of interest" description="Disordered" evidence="1">
    <location>
        <begin position="35"/>
        <end position="56"/>
    </location>
</feature>
<dbReference type="AlphaFoldDB" id="W0JVV1"/>
<dbReference type="PROSITE" id="PS51318">
    <property type="entry name" value="TAT"/>
    <property type="match status" value="1"/>
</dbReference>
<dbReference type="Pfam" id="PF18370">
    <property type="entry name" value="RGI_lyase"/>
    <property type="match status" value="1"/>
</dbReference>
<dbReference type="InterPro" id="IPR006311">
    <property type="entry name" value="TAT_signal"/>
</dbReference>
<dbReference type="InterPro" id="IPR034641">
    <property type="entry name" value="RGL11"/>
</dbReference>
<dbReference type="Proteomes" id="UP000019024">
    <property type="component" value="Plasmid unnamed"/>
</dbReference>
<gene>
    <name evidence="4" type="ORF">HALLA_02960</name>
</gene>